<keyword evidence="2 5" id="KW-0028">Amino-acid biosynthesis</keyword>
<evidence type="ECO:0000256" key="3">
    <source>
        <dbReference type="ARBA" id="ARBA00023102"/>
    </source>
</evidence>
<proteinExistence type="inferred from homology"/>
<evidence type="ECO:0000256" key="5">
    <source>
        <dbReference type="RuleBase" id="RU003657"/>
    </source>
</evidence>
<name>A0A2H0WMF5_9BACT</name>
<accession>A0A2H0WMF5</accession>
<dbReference type="SUPFAM" id="SSF51366">
    <property type="entry name" value="Ribulose-phoshate binding barrel"/>
    <property type="match status" value="1"/>
</dbReference>
<dbReference type="EMBL" id="PEZJ01000026">
    <property type="protein sequence ID" value="PIS13832.1"/>
    <property type="molecule type" value="Genomic_DNA"/>
</dbReference>
<protein>
    <submittedName>
        <fullName evidence="6">Uncharacterized protein</fullName>
    </submittedName>
</protein>
<evidence type="ECO:0000313" key="6">
    <source>
        <dbReference type="EMBL" id="PIS13832.1"/>
    </source>
</evidence>
<dbReference type="Gene3D" id="3.20.20.70">
    <property type="entry name" value="Aldolase class I"/>
    <property type="match status" value="1"/>
</dbReference>
<comment type="caution">
    <text evidence="6">The sequence shown here is derived from an EMBL/GenBank/DDBJ whole genome shotgun (WGS) entry which is preliminary data.</text>
</comment>
<evidence type="ECO:0000256" key="1">
    <source>
        <dbReference type="ARBA" id="ARBA00009667"/>
    </source>
</evidence>
<dbReference type="InterPro" id="IPR013785">
    <property type="entry name" value="Aldolase_TIM"/>
</dbReference>
<dbReference type="Pfam" id="PF00977">
    <property type="entry name" value="His_biosynth"/>
    <property type="match status" value="1"/>
</dbReference>
<comment type="pathway">
    <text evidence="4">Amino-acid biosynthesis.</text>
</comment>
<dbReference type="InterPro" id="IPR011060">
    <property type="entry name" value="RibuloseP-bd_barrel"/>
</dbReference>
<sequence length="556" mass="63818">MRRLNMEEINDDDFDYLGIIQLTDAKGIEFLTEPLSNGKYLSRNKEYYKDKSCVQASKERNRCRNFLPLKGKKAFVIVERMLNDSCRVFYSEFQELLKNEKLTGFRIAQKCLEEDVENIIRVMSGKTAVKTNYNLPQSGRVTSGRQIEADHKKILLETVKKLPKQRFVINPLIGGILIGPFFRAIHSSDYCPVLFGMHDQNSLPIVNNGRIKNITGVIPPRELRRLPKEILIFDDNVGTGETLEILKNTFEKLGKRVKTGALEMSWDYYDQIKRNLRSGKLFNPRLINYPTYRSNRHHSLSNELINALAINGDFYLKMLKLKGFHNLFLPADSLLYFRGKSICEKYNIRIKDYLNIKSNLILSVDIMKKKIRYLEDLEIDEAIKNVLDFPEVNIIDIDRHQGKSANLEIVKKILALRKCRVGGGIKEKGDIKQLLNVGAKKVIVGAYATEKLLRGFPKNKIVIAMDSIDRKTGKRRNIPNLIKRFEPHCDEFQYVCVETDGKALGGDIKNAIRYSKLTKKKFNCVGGIASKDERDKLAKYNIGCVVGRALEEGYYS</sequence>
<evidence type="ECO:0000256" key="4">
    <source>
        <dbReference type="ARBA" id="ARBA00029440"/>
    </source>
</evidence>
<keyword evidence="3 5" id="KW-0368">Histidine biosynthesis</keyword>
<reference evidence="7" key="1">
    <citation type="submission" date="2017-09" db="EMBL/GenBank/DDBJ databases">
        <title>Depth-based differentiation of microbial function through sediment-hosted aquifers and enrichment of novel symbionts in the deep terrestrial subsurface.</title>
        <authorList>
            <person name="Probst A.J."/>
            <person name="Ladd B."/>
            <person name="Jarett J.K."/>
            <person name="Geller-Mcgrath D.E."/>
            <person name="Sieber C.M.K."/>
            <person name="Emerson J.B."/>
            <person name="Anantharaman K."/>
            <person name="Thomas B.C."/>
            <person name="Malmstrom R."/>
            <person name="Stieglmeier M."/>
            <person name="Klingl A."/>
            <person name="Woyke T."/>
            <person name="Ryan C.M."/>
            <person name="Banfield J.F."/>
        </authorList>
    </citation>
    <scope>NUCLEOTIDE SEQUENCE [LARGE SCALE GENOMIC DNA]</scope>
</reference>
<gene>
    <name evidence="6" type="ORF">COT65_02105</name>
</gene>
<comment type="similarity">
    <text evidence="1 5">Belongs to the HisA/HisF family.</text>
</comment>
<dbReference type="Proteomes" id="UP000230033">
    <property type="component" value="Unassembled WGS sequence"/>
</dbReference>
<evidence type="ECO:0000313" key="7">
    <source>
        <dbReference type="Proteomes" id="UP000230033"/>
    </source>
</evidence>
<evidence type="ECO:0000256" key="2">
    <source>
        <dbReference type="ARBA" id="ARBA00022605"/>
    </source>
</evidence>
<dbReference type="AlphaFoldDB" id="A0A2H0WMF5"/>
<dbReference type="GO" id="GO:0000105">
    <property type="term" value="P:L-histidine biosynthetic process"/>
    <property type="evidence" value="ECO:0007669"/>
    <property type="project" value="UniProtKB-KW"/>
</dbReference>
<organism evidence="6 7">
    <name type="scientific">Candidatus Shapirobacteria bacterium CG09_land_8_20_14_0_10_47_13</name>
    <dbReference type="NCBI Taxonomy" id="1974481"/>
    <lineage>
        <taxon>Bacteria</taxon>
        <taxon>Candidatus Shapironibacteriota</taxon>
    </lineage>
</organism>
<dbReference type="InterPro" id="IPR006062">
    <property type="entry name" value="His_biosynth"/>
</dbReference>